<dbReference type="EMBL" id="JADCNM010000007">
    <property type="protein sequence ID" value="KAG0474797.1"/>
    <property type="molecule type" value="Genomic_DNA"/>
</dbReference>
<organism evidence="2 3">
    <name type="scientific">Vanilla planifolia</name>
    <name type="common">Vanilla</name>
    <dbReference type="NCBI Taxonomy" id="51239"/>
    <lineage>
        <taxon>Eukaryota</taxon>
        <taxon>Viridiplantae</taxon>
        <taxon>Streptophyta</taxon>
        <taxon>Embryophyta</taxon>
        <taxon>Tracheophyta</taxon>
        <taxon>Spermatophyta</taxon>
        <taxon>Magnoliopsida</taxon>
        <taxon>Liliopsida</taxon>
        <taxon>Asparagales</taxon>
        <taxon>Orchidaceae</taxon>
        <taxon>Vanilloideae</taxon>
        <taxon>Vanilleae</taxon>
        <taxon>Vanilla</taxon>
    </lineage>
</organism>
<proteinExistence type="predicted"/>
<evidence type="ECO:0000313" key="2">
    <source>
        <dbReference type="EMBL" id="KAG0474797.1"/>
    </source>
</evidence>
<sequence length="164" mass="18934">MAKSPERSSQACEVAVLCLDHMVLDTSLQRYYMVKEVAGIIFPLLVILPQTWRVNVKALEIVKQLQWPYYFNIVSCDSDFAKRQRIEDAQIVDINIRTILSLAESLVANPNGHIEWLIACCKHNKIAKCLLFFIILRAFIICKDEIASLWRLYDVCSAILKCEW</sequence>
<dbReference type="Pfam" id="PF24477">
    <property type="entry name" value="ARM_At3g06530"/>
    <property type="match status" value="1"/>
</dbReference>
<dbReference type="InterPro" id="IPR056384">
    <property type="entry name" value="ARM_At3g06530"/>
</dbReference>
<comment type="caution">
    <text evidence="2">The sequence shown here is derived from an EMBL/GenBank/DDBJ whole genome shotgun (WGS) entry which is preliminary data.</text>
</comment>
<dbReference type="Proteomes" id="UP000639772">
    <property type="component" value="Chromosome 7"/>
</dbReference>
<name>A0A835QTY9_VANPL</name>
<gene>
    <name evidence="2" type="ORF">HPP92_014483</name>
</gene>
<reference evidence="2 3" key="1">
    <citation type="journal article" date="2020" name="Nat. Food">
        <title>A phased Vanilla planifolia genome enables genetic improvement of flavour and production.</title>
        <authorList>
            <person name="Hasing T."/>
            <person name="Tang H."/>
            <person name="Brym M."/>
            <person name="Khazi F."/>
            <person name="Huang T."/>
            <person name="Chambers A.H."/>
        </authorList>
    </citation>
    <scope>NUCLEOTIDE SEQUENCE [LARGE SCALE GENOMIC DNA]</scope>
    <source>
        <tissue evidence="2">Leaf</tissue>
    </source>
</reference>
<feature type="domain" description="At3g06530-like ARM-repeats" evidence="1">
    <location>
        <begin position="81"/>
        <end position="164"/>
    </location>
</feature>
<accession>A0A835QTY9</accession>
<dbReference type="AlphaFoldDB" id="A0A835QTY9"/>
<evidence type="ECO:0000313" key="3">
    <source>
        <dbReference type="Proteomes" id="UP000639772"/>
    </source>
</evidence>
<evidence type="ECO:0000259" key="1">
    <source>
        <dbReference type="Pfam" id="PF24477"/>
    </source>
</evidence>
<protein>
    <recommendedName>
        <fullName evidence="1">At3g06530-like ARM-repeats domain-containing protein</fullName>
    </recommendedName>
</protein>
<dbReference type="OrthoDB" id="31183at2759"/>